<reference evidence="5" key="1">
    <citation type="submission" date="2012-02" db="EMBL/GenBank/DDBJ databases">
        <title>Complete sequence of Desulfitobacterium dichloroeliminans LMG P-21439.</title>
        <authorList>
            <person name="Lucas S."/>
            <person name="Han J."/>
            <person name="Lapidus A."/>
            <person name="Cheng J.-F."/>
            <person name="Goodwin L."/>
            <person name="Pitluck S."/>
            <person name="Peters L."/>
            <person name="Ovchinnikova G."/>
            <person name="Teshima H."/>
            <person name="Detter J.C."/>
            <person name="Han C."/>
            <person name="Tapia R."/>
            <person name="Land M."/>
            <person name="Hauser L."/>
            <person name="Kyrpides N."/>
            <person name="Ivanova N."/>
            <person name="Pagani I."/>
            <person name="Kruse T."/>
            <person name="de Vos W.M."/>
            <person name="Boon N."/>
            <person name="Smidt H."/>
            <person name="Woyke T."/>
        </authorList>
    </citation>
    <scope>NUCLEOTIDE SEQUENCE [LARGE SCALE GENOMIC DNA]</scope>
    <source>
        <strain evidence="5">LMG P-21439 / DCA1</strain>
    </source>
</reference>
<dbReference type="OrthoDB" id="9779889at2"/>
<dbReference type="InterPro" id="IPR002939">
    <property type="entry name" value="DnaJ_C"/>
</dbReference>
<dbReference type="STRING" id="871963.Desdi_2540"/>
<dbReference type="Gene3D" id="2.60.260.20">
    <property type="entry name" value="Urease metallochaperone UreE, N-terminal domain"/>
    <property type="match status" value="2"/>
</dbReference>
<protein>
    <submittedName>
        <fullName evidence="4">DnaJ-class molecular chaperone with C-terminal Zn finger domain</fullName>
    </submittedName>
</protein>
<evidence type="ECO:0000256" key="1">
    <source>
        <dbReference type="ARBA" id="ARBA00022705"/>
    </source>
</evidence>
<evidence type="ECO:0000313" key="4">
    <source>
        <dbReference type="EMBL" id="AGA69961.1"/>
    </source>
</evidence>
<dbReference type="Proteomes" id="UP000010797">
    <property type="component" value="Chromosome"/>
</dbReference>
<dbReference type="InterPro" id="IPR008971">
    <property type="entry name" value="HSP40/DnaJ_pept-bd"/>
</dbReference>
<dbReference type="Pfam" id="PF01556">
    <property type="entry name" value="DnaJ_C"/>
    <property type="match status" value="1"/>
</dbReference>
<accession>L0FBC7</accession>
<dbReference type="FunFam" id="2.60.260.20:FF:000013">
    <property type="entry name" value="DnaJ subfamily B member 11"/>
    <property type="match status" value="1"/>
</dbReference>
<dbReference type="AlphaFoldDB" id="L0FBC7"/>
<dbReference type="CDD" id="cd10747">
    <property type="entry name" value="DnaJ_C"/>
    <property type="match status" value="1"/>
</dbReference>
<dbReference type="KEGG" id="ddl:Desdi_2540"/>
<dbReference type="GO" id="GO:0042026">
    <property type="term" value="P:protein refolding"/>
    <property type="evidence" value="ECO:0007669"/>
    <property type="project" value="TreeGrafter"/>
</dbReference>
<sequence>MDFKDYYAILGVSSDAEDKVIKKAYQKLAKKYHPDVNPDNKEAEEKFKEVTEAYQAISDPEKRSKYDELKQNYDAWKKRGGRGEFDWNRWQARPGEGTQTRTMTPEEFAEIFGDRGFGDRGFSGGFSGAGDFSDFFSTIFGGGDPFGQSRSNRAARAQVGRDLELEVSVTLEEAYQGTTRLIDFDDKRIQAKIPKGVRTGSKVRLAGQGGAGYGGGANGDLYLLITVEKNSFFDREGDDLTTEVPVDFYKAALGGEVSIITLAGEVLMKIPPKIQAKAKLRLKGKGMPRLENPDQAGDLYAQISIVLPREMSADEMDDLRALAERYHN</sequence>
<feature type="domain" description="J" evidence="3">
    <location>
        <begin position="5"/>
        <end position="70"/>
    </location>
</feature>
<keyword evidence="5" id="KW-1185">Reference proteome</keyword>
<dbReference type="GO" id="GO:0006260">
    <property type="term" value="P:DNA replication"/>
    <property type="evidence" value="ECO:0007669"/>
    <property type="project" value="UniProtKB-KW"/>
</dbReference>
<organism evidence="4 5">
    <name type="scientific">Desulfitobacterium dichloroeliminans (strain LMG P-21439 / DCA1)</name>
    <dbReference type="NCBI Taxonomy" id="871963"/>
    <lineage>
        <taxon>Bacteria</taxon>
        <taxon>Bacillati</taxon>
        <taxon>Bacillota</taxon>
        <taxon>Clostridia</taxon>
        <taxon>Eubacteriales</taxon>
        <taxon>Desulfitobacteriaceae</taxon>
        <taxon>Desulfitobacterium</taxon>
    </lineage>
</organism>
<evidence type="ECO:0000256" key="2">
    <source>
        <dbReference type="ARBA" id="ARBA00023186"/>
    </source>
</evidence>
<dbReference type="Gene3D" id="1.10.287.110">
    <property type="entry name" value="DnaJ domain"/>
    <property type="match status" value="1"/>
</dbReference>
<dbReference type="SMART" id="SM00271">
    <property type="entry name" value="DnaJ"/>
    <property type="match status" value="1"/>
</dbReference>
<dbReference type="PANTHER" id="PTHR43096:SF52">
    <property type="entry name" value="DNAJ HOMOLOG 1, MITOCHONDRIAL-RELATED"/>
    <property type="match status" value="1"/>
</dbReference>
<dbReference type="InterPro" id="IPR036869">
    <property type="entry name" value="J_dom_sf"/>
</dbReference>
<dbReference type="RefSeq" id="WP_015262932.1">
    <property type="nucleotide sequence ID" value="NC_019903.1"/>
</dbReference>
<dbReference type="GO" id="GO:0005737">
    <property type="term" value="C:cytoplasm"/>
    <property type="evidence" value="ECO:0007669"/>
    <property type="project" value="TreeGrafter"/>
</dbReference>
<dbReference type="PROSITE" id="PS50076">
    <property type="entry name" value="DNAJ_2"/>
    <property type="match status" value="1"/>
</dbReference>
<dbReference type="HOGENOM" id="CLU_017633_0_0_9"/>
<evidence type="ECO:0000313" key="5">
    <source>
        <dbReference type="Proteomes" id="UP000010797"/>
    </source>
</evidence>
<proteinExistence type="predicted"/>
<keyword evidence="2" id="KW-0143">Chaperone</keyword>
<dbReference type="eggNOG" id="COG0484">
    <property type="taxonomic scope" value="Bacteria"/>
</dbReference>
<dbReference type="SUPFAM" id="SSF46565">
    <property type="entry name" value="Chaperone J-domain"/>
    <property type="match status" value="1"/>
</dbReference>
<name>L0FBC7_DESDL</name>
<dbReference type="CDD" id="cd06257">
    <property type="entry name" value="DnaJ"/>
    <property type="match status" value="1"/>
</dbReference>
<dbReference type="SUPFAM" id="SSF49493">
    <property type="entry name" value="HSP40/DnaJ peptide-binding domain"/>
    <property type="match status" value="2"/>
</dbReference>
<dbReference type="Pfam" id="PF00226">
    <property type="entry name" value="DnaJ"/>
    <property type="match status" value="1"/>
</dbReference>
<evidence type="ECO:0000259" key="3">
    <source>
        <dbReference type="PROSITE" id="PS50076"/>
    </source>
</evidence>
<dbReference type="PANTHER" id="PTHR43096">
    <property type="entry name" value="DNAJ HOMOLOG 1, MITOCHONDRIAL-RELATED"/>
    <property type="match status" value="1"/>
</dbReference>
<dbReference type="EMBL" id="CP003344">
    <property type="protein sequence ID" value="AGA69961.1"/>
    <property type="molecule type" value="Genomic_DNA"/>
</dbReference>
<keyword evidence="1" id="KW-0235">DNA replication</keyword>
<dbReference type="PRINTS" id="PR00625">
    <property type="entry name" value="JDOMAIN"/>
</dbReference>
<dbReference type="GO" id="GO:0051082">
    <property type="term" value="F:unfolded protein binding"/>
    <property type="evidence" value="ECO:0007669"/>
    <property type="project" value="InterPro"/>
</dbReference>
<dbReference type="InterPro" id="IPR001623">
    <property type="entry name" value="DnaJ_domain"/>
</dbReference>
<gene>
    <name evidence="4" type="ordered locus">Desdi_2540</name>
</gene>